<sequence length="341" mass="36892">MSPASTTTIDFTLPPKLEAHEPPEARGLTRDAVRLLVSSLSSDRIVHARFTDLPSFLRRDDLLVVNISATVPAALAARRGDGTEVMMHVSTRLPAGLVVVEFRKVDVSAGEVIALPGGGSAVALVPYPGSARLWVARLDLPEPMLSYLERWGRPIAYPYVRGGWPIEMYQNVYASVPGSAEMPSAGRPFTPQIIDQLTLDGVRLASVILHAGVASLERDEPPYEEYFEVPHETAVAVQRAKEAAGRLVAVGTTVVRALESSVDAAGRPVASRGWTDLIITAQRGVKVVDGLLTGFHEPKATHLVLLEAIAGRAHVERVYRAALDAGYLWHEFGDLHLILPD</sequence>
<evidence type="ECO:0000313" key="9">
    <source>
        <dbReference type="Proteomes" id="UP000318661"/>
    </source>
</evidence>
<accession>A0A537LXJ5</accession>
<dbReference type="PANTHER" id="PTHR30307">
    <property type="entry name" value="S-ADENOSYLMETHIONINE:TRNA RIBOSYLTRANSFERASE-ISOMERASE"/>
    <property type="match status" value="1"/>
</dbReference>
<dbReference type="InterPro" id="IPR042119">
    <property type="entry name" value="QueA_dom2"/>
</dbReference>
<keyword evidence="4" id="KW-0671">Queuosine biosynthesis</keyword>
<dbReference type="InterPro" id="IPR042118">
    <property type="entry name" value="QueA_dom1"/>
</dbReference>
<dbReference type="AlphaFoldDB" id="A0A537LXJ5"/>
<evidence type="ECO:0000256" key="5">
    <source>
        <dbReference type="SAM" id="MobiDB-lite"/>
    </source>
</evidence>
<evidence type="ECO:0000313" key="6">
    <source>
        <dbReference type="EMBL" id="TMJ06647.1"/>
    </source>
</evidence>
<keyword evidence="7" id="KW-0413">Isomerase</keyword>
<dbReference type="InterPro" id="IPR036100">
    <property type="entry name" value="QueA_sf"/>
</dbReference>
<evidence type="ECO:0000313" key="8">
    <source>
        <dbReference type="Proteomes" id="UP000315217"/>
    </source>
</evidence>
<dbReference type="SUPFAM" id="SSF111337">
    <property type="entry name" value="QueA-like"/>
    <property type="match status" value="1"/>
</dbReference>
<dbReference type="InterPro" id="IPR003699">
    <property type="entry name" value="QueA"/>
</dbReference>
<dbReference type="Proteomes" id="UP000318661">
    <property type="component" value="Unassembled WGS sequence"/>
</dbReference>
<dbReference type="Gene3D" id="2.40.10.240">
    <property type="entry name" value="QueA-like"/>
    <property type="match status" value="1"/>
</dbReference>
<dbReference type="EMBL" id="VBAI01000016">
    <property type="protein sequence ID" value="TMJ12710.1"/>
    <property type="molecule type" value="Genomic_DNA"/>
</dbReference>
<organism evidence="7 8">
    <name type="scientific">Candidatus Segetimicrobium genomatis</name>
    <dbReference type="NCBI Taxonomy" id="2569760"/>
    <lineage>
        <taxon>Bacteria</taxon>
        <taxon>Bacillati</taxon>
        <taxon>Candidatus Sysuimicrobiota</taxon>
        <taxon>Candidatus Sysuimicrobiia</taxon>
        <taxon>Candidatus Sysuimicrobiales</taxon>
        <taxon>Candidatus Segetimicrobiaceae</taxon>
        <taxon>Candidatus Segetimicrobium</taxon>
    </lineage>
</organism>
<evidence type="ECO:0000313" key="7">
    <source>
        <dbReference type="EMBL" id="TMJ12710.1"/>
    </source>
</evidence>
<dbReference type="Proteomes" id="UP000315217">
    <property type="component" value="Unassembled WGS sequence"/>
</dbReference>
<evidence type="ECO:0000256" key="3">
    <source>
        <dbReference type="ARBA" id="ARBA00022691"/>
    </source>
</evidence>
<dbReference type="GO" id="GO:0008616">
    <property type="term" value="P:tRNA queuosine(34) biosynthetic process"/>
    <property type="evidence" value="ECO:0007669"/>
    <property type="project" value="UniProtKB-KW"/>
</dbReference>
<feature type="region of interest" description="Disordered" evidence="5">
    <location>
        <begin position="1"/>
        <end position="25"/>
    </location>
</feature>
<dbReference type="EMBL" id="VBAJ01000223">
    <property type="protein sequence ID" value="TMJ06647.1"/>
    <property type="molecule type" value="Genomic_DNA"/>
</dbReference>
<dbReference type="PANTHER" id="PTHR30307:SF0">
    <property type="entry name" value="S-ADENOSYLMETHIONINE:TRNA RIBOSYLTRANSFERASE-ISOMERASE"/>
    <property type="match status" value="1"/>
</dbReference>
<keyword evidence="1" id="KW-0963">Cytoplasm</keyword>
<name>A0A537LXJ5_9BACT</name>
<dbReference type="GO" id="GO:0051075">
    <property type="term" value="F:S-adenosylmethionine:tRNA ribosyltransferase-isomerase activity"/>
    <property type="evidence" value="ECO:0007669"/>
    <property type="project" value="TreeGrafter"/>
</dbReference>
<evidence type="ECO:0000256" key="2">
    <source>
        <dbReference type="ARBA" id="ARBA00022679"/>
    </source>
</evidence>
<keyword evidence="2 7" id="KW-0808">Transferase</keyword>
<dbReference type="Gene3D" id="3.40.1780.10">
    <property type="entry name" value="QueA-like"/>
    <property type="match status" value="1"/>
</dbReference>
<evidence type="ECO:0000256" key="4">
    <source>
        <dbReference type="ARBA" id="ARBA00022785"/>
    </source>
</evidence>
<dbReference type="Pfam" id="PF02547">
    <property type="entry name" value="Queuosine_synth"/>
    <property type="match status" value="1"/>
</dbReference>
<evidence type="ECO:0000256" key="1">
    <source>
        <dbReference type="ARBA" id="ARBA00022490"/>
    </source>
</evidence>
<comment type="caution">
    <text evidence="7">The sequence shown here is derived from an EMBL/GenBank/DDBJ whole genome shotgun (WGS) entry which is preliminary data.</text>
</comment>
<proteinExistence type="predicted"/>
<reference evidence="8 9" key="1">
    <citation type="journal article" date="2019" name="Nat. Microbiol.">
        <title>Mediterranean grassland soil C-N compound turnover is dependent on rainfall and depth, and is mediated by genomically divergent microorganisms.</title>
        <authorList>
            <person name="Diamond S."/>
            <person name="Andeer P.F."/>
            <person name="Li Z."/>
            <person name="Crits-Christoph A."/>
            <person name="Burstein D."/>
            <person name="Anantharaman K."/>
            <person name="Lane K.R."/>
            <person name="Thomas B.C."/>
            <person name="Pan C."/>
            <person name="Northen T.R."/>
            <person name="Banfield J.F."/>
        </authorList>
    </citation>
    <scope>NUCLEOTIDE SEQUENCE [LARGE SCALE GENOMIC DNA]</scope>
    <source>
        <strain evidence="7">NP_1</strain>
        <strain evidence="6">NP_2</strain>
    </source>
</reference>
<protein>
    <submittedName>
        <fullName evidence="7">S-adenosylmethionine:tRNA ribosyltransferase-isomerase</fullName>
    </submittedName>
</protein>
<feature type="compositionally biased region" description="Polar residues" evidence="5">
    <location>
        <begin position="1"/>
        <end position="10"/>
    </location>
</feature>
<keyword evidence="3" id="KW-0949">S-adenosyl-L-methionine</keyword>
<gene>
    <name evidence="7" type="ORF">E6G98_02275</name>
    <name evidence="6" type="ORF">E6G99_08620</name>
</gene>